<protein>
    <submittedName>
        <fullName evidence="1">Uncharacterized protein</fullName>
    </submittedName>
</protein>
<dbReference type="Proteomes" id="UP000608450">
    <property type="component" value="Unassembled WGS sequence"/>
</dbReference>
<evidence type="ECO:0000313" key="1">
    <source>
        <dbReference type="EMBL" id="MBG6289682.1"/>
    </source>
</evidence>
<dbReference type="RefSeq" id="WP_037011854.1">
    <property type="nucleotide sequence ID" value="NZ_CAMIIC010000007.1"/>
</dbReference>
<sequence length="89" mass="10160">MDADEVRLLQIEGQIHALARAWLYLAANAEIQGLLDHEALARSMLATNWQGAPFEPHAHWTMQYLVDELADARESREQAARYRETGLDE</sequence>
<proteinExistence type="predicted"/>
<reference evidence="1 2" key="1">
    <citation type="submission" date="2020-11" db="EMBL/GenBank/DDBJ databases">
        <title>Enhanced detection system for hospital associated transmission using whole genome sequencing surveillance.</title>
        <authorList>
            <person name="Harrison L.H."/>
            <person name="Van Tyne D."/>
            <person name="Marsh J.W."/>
            <person name="Griffith M.P."/>
            <person name="Snyder D.J."/>
            <person name="Cooper V.S."/>
            <person name="Mustapha M."/>
        </authorList>
    </citation>
    <scope>NUCLEOTIDE SEQUENCE [LARGE SCALE GENOMIC DNA]</scope>
    <source>
        <strain evidence="1 2">PSA00705</strain>
    </source>
</reference>
<dbReference type="EMBL" id="JADTFC010000054">
    <property type="protein sequence ID" value="MBG6289682.1"/>
    <property type="molecule type" value="Genomic_DNA"/>
</dbReference>
<comment type="caution">
    <text evidence="1">The sequence shown here is derived from an EMBL/GenBank/DDBJ whole genome shotgun (WGS) entry which is preliminary data.</text>
</comment>
<gene>
    <name evidence="1" type="ORF">I5I61_19690</name>
</gene>
<keyword evidence="2" id="KW-1185">Reference proteome</keyword>
<evidence type="ECO:0000313" key="2">
    <source>
        <dbReference type="Proteomes" id="UP000608450"/>
    </source>
</evidence>
<accession>A0ABS0KQJ6</accession>
<name>A0ABS0KQJ6_PSENT</name>
<organism evidence="1 2">
    <name type="scientific">Pseudomonas nitroreducens</name>
    <dbReference type="NCBI Taxonomy" id="46680"/>
    <lineage>
        <taxon>Bacteria</taxon>
        <taxon>Pseudomonadati</taxon>
        <taxon>Pseudomonadota</taxon>
        <taxon>Gammaproteobacteria</taxon>
        <taxon>Pseudomonadales</taxon>
        <taxon>Pseudomonadaceae</taxon>
        <taxon>Pseudomonas</taxon>
    </lineage>
</organism>